<evidence type="ECO:0000259" key="7">
    <source>
        <dbReference type="Pfam" id="PF00881"/>
    </source>
</evidence>
<dbReference type="Gene3D" id="3.40.109.10">
    <property type="entry name" value="NADH Oxidase"/>
    <property type="match status" value="1"/>
</dbReference>
<evidence type="ECO:0000256" key="4">
    <source>
        <dbReference type="ARBA" id="ARBA00023002"/>
    </source>
</evidence>
<dbReference type="SUPFAM" id="SSF55469">
    <property type="entry name" value="FMN-dependent nitroreductase-like"/>
    <property type="match status" value="1"/>
</dbReference>
<evidence type="ECO:0000256" key="3">
    <source>
        <dbReference type="ARBA" id="ARBA00022643"/>
    </source>
</evidence>
<feature type="domain" description="Nitroreductase" evidence="7">
    <location>
        <begin position="13"/>
        <end position="169"/>
    </location>
</feature>
<dbReference type="PANTHER" id="PTHR43425">
    <property type="entry name" value="OXYGEN-INSENSITIVE NADPH NITROREDUCTASE"/>
    <property type="match status" value="1"/>
</dbReference>
<dbReference type="PANTHER" id="PTHR43425:SF2">
    <property type="entry name" value="OXYGEN-INSENSITIVE NADPH NITROREDUCTASE"/>
    <property type="match status" value="1"/>
</dbReference>
<dbReference type="OrthoDB" id="9775805at2"/>
<evidence type="ECO:0000313" key="9">
    <source>
        <dbReference type="Proteomes" id="UP000249522"/>
    </source>
</evidence>
<protein>
    <submittedName>
        <fullName evidence="8">Oxygen-insensitive NADPH nitroreductase</fullName>
    </submittedName>
</protein>
<sequence length="251" mass="27719">METNYGLTIEGLMKHRSIRKFTNQQIAGEHRAAILAAAQHASSSSNMQAFSVIRITDKGLRETLMAITGNQSYVLESPEFWVWCADLYRYTLAAGQGTADAGLDGANAEWYTIGAVDTALAAQNAAVAAESLGLGIVYIGGIRNDIRRVGELLKLPQLVVPLFGMCIGYPDQDPVVRPRLSPEAVMHENEYSSEAYHSHIAEYDERHRAYMRERSGGKLESSWSEQMTAKQSQSGRQIGGYLKNQGFRLDD</sequence>
<keyword evidence="3 5" id="KW-0288">FMN</keyword>
<evidence type="ECO:0000313" key="8">
    <source>
        <dbReference type="EMBL" id="PZD96253.1"/>
    </source>
</evidence>
<dbReference type="InterPro" id="IPR000415">
    <property type="entry name" value="Nitroreductase-like"/>
</dbReference>
<dbReference type="GO" id="GO:0016491">
    <property type="term" value="F:oxidoreductase activity"/>
    <property type="evidence" value="ECO:0007669"/>
    <property type="project" value="UniProtKB-UniRule"/>
</dbReference>
<keyword evidence="2 5" id="KW-0285">Flavoprotein</keyword>
<keyword evidence="4 5" id="KW-0560">Oxidoreductase</keyword>
<name>A0A2W1LBG4_9BACL</name>
<reference evidence="8 9" key="1">
    <citation type="submission" date="2018-06" db="EMBL/GenBank/DDBJ databases">
        <title>Paenibacillus imtechensis sp. nov.</title>
        <authorList>
            <person name="Pinnaka A.K."/>
            <person name="Singh H."/>
            <person name="Kaur M."/>
        </authorList>
    </citation>
    <scope>NUCLEOTIDE SEQUENCE [LARGE SCALE GENOMIC DNA]</scope>
    <source>
        <strain evidence="8 9">SMB1</strain>
    </source>
</reference>
<dbReference type="EMBL" id="QKRB01000041">
    <property type="protein sequence ID" value="PZD96253.1"/>
    <property type="molecule type" value="Genomic_DNA"/>
</dbReference>
<dbReference type="InterPro" id="IPR029479">
    <property type="entry name" value="Nitroreductase"/>
</dbReference>
<evidence type="ECO:0000256" key="6">
    <source>
        <dbReference type="SAM" id="MobiDB-lite"/>
    </source>
</evidence>
<comment type="caution">
    <text evidence="8">The sequence shown here is derived from an EMBL/GenBank/DDBJ whole genome shotgun (WGS) entry which is preliminary data.</text>
</comment>
<dbReference type="AlphaFoldDB" id="A0A2W1LBG4"/>
<dbReference type="NCBIfam" id="NF008033">
    <property type="entry name" value="PRK10765.1"/>
    <property type="match status" value="1"/>
</dbReference>
<keyword evidence="9" id="KW-1185">Reference proteome</keyword>
<dbReference type="Proteomes" id="UP000249522">
    <property type="component" value="Unassembled WGS sequence"/>
</dbReference>
<evidence type="ECO:0000256" key="2">
    <source>
        <dbReference type="ARBA" id="ARBA00022630"/>
    </source>
</evidence>
<evidence type="ECO:0000256" key="5">
    <source>
        <dbReference type="PIRNR" id="PIRNR005426"/>
    </source>
</evidence>
<organism evidence="8 9">
    <name type="scientific">Paenibacillus sambharensis</name>
    <dbReference type="NCBI Taxonomy" id="1803190"/>
    <lineage>
        <taxon>Bacteria</taxon>
        <taxon>Bacillati</taxon>
        <taxon>Bacillota</taxon>
        <taxon>Bacilli</taxon>
        <taxon>Bacillales</taxon>
        <taxon>Paenibacillaceae</taxon>
        <taxon>Paenibacillus</taxon>
    </lineage>
</organism>
<dbReference type="Pfam" id="PF00881">
    <property type="entry name" value="Nitroreductase"/>
    <property type="match status" value="1"/>
</dbReference>
<accession>A0A2W1LBG4</accession>
<dbReference type="PIRSF" id="PIRSF005426">
    <property type="entry name" value="Frp"/>
    <property type="match status" value="1"/>
</dbReference>
<comment type="similarity">
    <text evidence="1 5">Belongs to the flavin oxidoreductase frp family.</text>
</comment>
<feature type="region of interest" description="Disordered" evidence="6">
    <location>
        <begin position="229"/>
        <end position="251"/>
    </location>
</feature>
<dbReference type="InterPro" id="IPR016446">
    <property type="entry name" value="Flavin_OxRdtase_Frp"/>
</dbReference>
<dbReference type="RefSeq" id="WP_111146251.1">
    <property type="nucleotide sequence ID" value="NZ_QKRB01000041.1"/>
</dbReference>
<gene>
    <name evidence="8" type="ORF">DNH61_08610</name>
</gene>
<evidence type="ECO:0000256" key="1">
    <source>
        <dbReference type="ARBA" id="ARBA00008366"/>
    </source>
</evidence>
<keyword evidence="5" id="KW-0521">NADP</keyword>
<proteinExistence type="inferred from homology"/>